<gene>
    <name evidence="1" type="ORF">A6R68_09561</name>
</gene>
<keyword evidence="2" id="KW-1185">Reference proteome</keyword>
<dbReference type="InterPro" id="IPR043129">
    <property type="entry name" value="ATPase_NBD"/>
</dbReference>
<dbReference type="InterPro" id="IPR004000">
    <property type="entry name" value="Actin"/>
</dbReference>
<dbReference type="STRING" id="56216.A0A1A6FZI2"/>
<evidence type="ECO:0008006" key="3">
    <source>
        <dbReference type="Google" id="ProtNLM"/>
    </source>
</evidence>
<dbReference type="Gene3D" id="3.30.420.40">
    <property type="match status" value="1"/>
</dbReference>
<evidence type="ECO:0000313" key="2">
    <source>
        <dbReference type="Proteomes" id="UP000092124"/>
    </source>
</evidence>
<dbReference type="EMBL" id="LZPO01108214">
    <property type="protein sequence ID" value="OBS59316.1"/>
    <property type="molecule type" value="Genomic_DNA"/>
</dbReference>
<dbReference type="SUPFAM" id="SSF53067">
    <property type="entry name" value="Actin-like ATPase domain"/>
    <property type="match status" value="1"/>
</dbReference>
<sequence>MAQIPNIYKCKECKTGPEEMLLTAGAKPGGGSAGRTIDTQGRKVVVYDNGTGFVKCGYAGSNFLEHIFPALVGRPIIRSTTKVGNIEIKDLMVKDEASELRSMLEVNYPMKNGIRLEVTETDTFTLIVIGADISFEPILEGRVNRSCLKVPG</sequence>
<dbReference type="AlphaFoldDB" id="A0A1A6FZI2"/>
<organism evidence="1 2">
    <name type="scientific">Neotoma lepida</name>
    <name type="common">Desert woodrat</name>
    <dbReference type="NCBI Taxonomy" id="56216"/>
    <lineage>
        <taxon>Eukaryota</taxon>
        <taxon>Metazoa</taxon>
        <taxon>Chordata</taxon>
        <taxon>Craniata</taxon>
        <taxon>Vertebrata</taxon>
        <taxon>Euteleostomi</taxon>
        <taxon>Mammalia</taxon>
        <taxon>Eutheria</taxon>
        <taxon>Euarchontoglires</taxon>
        <taxon>Glires</taxon>
        <taxon>Rodentia</taxon>
        <taxon>Myomorpha</taxon>
        <taxon>Muroidea</taxon>
        <taxon>Cricetidae</taxon>
        <taxon>Neotominae</taxon>
        <taxon>Neotoma</taxon>
    </lineage>
</organism>
<evidence type="ECO:0000313" key="1">
    <source>
        <dbReference type="EMBL" id="OBS59316.1"/>
    </source>
</evidence>
<name>A0A1A6FZI2_NEOLE</name>
<dbReference type="OrthoDB" id="26889at2759"/>
<accession>A0A1A6FZI2</accession>
<comment type="caution">
    <text evidence="1">The sequence shown here is derived from an EMBL/GenBank/DDBJ whole genome shotgun (WGS) entry which is preliminary data.</text>
</comment>
<dbReference type="Proteomes" id="UP000092124">
    <property type="component" value="Unassembled WGS sequence"/>
</dbReference>
<protein>
    <recommendedName>
        <fullName evidence="3">Actin-related protein 2</fullName>
    </recommendedName>
</protein>
<dbReference type="Pfam" id="PF00022">
    <property type="entry name" value="Actin"/>
    <property type="match status" value="1"/>
</dbReference>
<proteinExistence type="predicted"/>
<reference evidence="1 2" key="1">
    <citation type="submission" date="2016-06" db="EMBL/GenBank/DDBJ databases">
        <title>The Draft Genome Sequence and Annotation of the Desert Woodrat Neotoma lepida.</title>
        <authorList>
            <person name="Campbell M."/>
            <person name="Oakeson K.F."/>
            <person name="Yandell M."/>
            <person name="Halpert J.R."/>
            <person name="Dearing D."/>
        </authorList>
    </citation>
    <scope>NUCLEOTIDE SEQUENCE [LARGE SCALE GENOMIC DNA]</scope>
    <source>
        <strain evidence="1">417</strain>
        <tissue evidence="1">Liver</tissue>
    </source>
</reference>